<evidence type="ECO:0000313" key="2">
    <source>
        <dbReference type="Proteomes" id="UP001432027"/>
    </source>
</evidence>
<dbReference type="InterPro" id="IPR013078">
    <property type="entry name" value="His_Pase_superF_clade-1"/>
</dbReference>
<dbReference type="SMART" id="SM00855">
    <property type="entry name" value="PGAM"/>
    <property type="match status" value="1"/>
</dbReference>
<dbReference type="GO" id="GO:0016791">
    <property type="term" value="F:phosphatase activity"/>
    <property type="evidence" value="ECO:0007669"/>
    <property type="project" value="UniProtKB-ARBA"/>
</dbReference>
<organism evidence="1 2">
    <name type="scientific">Pristionchus entomophagus</name>
    <dbReference type="NCBI Taxonomy" id="358040"/>
    <lineage>
        <taxon>Eukaryota</taxon>
        <taxon>Metazoa</taxon>
        <taxon>Ecdysozoa</taxon>
        <taxon>Nematoda</taxon>
        <taxon>Chromadorea</taxon>
        <taxon>Rhabditida</taxon>
        <taxon>Rhabditina</taxon>
        <taxon>Diplogasteromorpha</taxon>
        <taxon>Diplogasteroidea</taxon>
        <taxon>Neodiplogasteridae</taxon>
        <taxon>Pristionchus</taxon>
    </lineage>
</organism>
<name>A0AAV5SML7_9BILA</name>
<dbReference type="SUPFAM" id="SSF53254">
    <property type="entry name" value="Phosphoglycerate mutase-like"/>
    <property type="match status" value="1"/>
</dbReference>
<dbReference type="Proteomes" id="UP001432027">
    <property type="component" value="Unassembled WGS sequence"/>
</dbReference>
<protein>
    <recommendedName>
        <fullName evidence="3">Pgam-5</fullName>
    </recommendedName>
</protein>
<dbReference type="InterPro" id="IPR029033">
    <property type="entry name" value="His_PPase_superfam"/>
</dbReference>
<reference evidence="1" key="1">
    <citation type="submission" date="2023-10" db="EMBL/GenBank/DDBJ databases">
        <title>Genome assembly of Pristionchus species.</title>
        <authorList>
            <person name="Yoshida K."/>
            <person name="Sommer R.J."/>
        </authorList>
    </citation>
    <scope>NUCLEOTIDE SEQUENCE</scope>
    <source>
        <strain evidence="1">RS0144</strain>
    </source>
</reference>
<keyword evidence="2" id="KW-1185">Reference proteome</keyword>
<gene>
    <name evidence="1" type="ORF">PENTCL1PPCAC_6787</name>
</gene>
<dbReference type="Gene3D" id="3.40.50.1240">
    <property type="entry name" value="Phosphoglycerate mutase-like"/>
    <property type="match status" value="1"/>
</dbReference>
<dbReference type="EMBL" id="BTSX01000002">
    <property type="protein sequence ID" value="GMS84612.1"/>
    <property type="molecule type" value="Genomic_DNA"/>
</dbReference>
<proteinExistence type="predicted"/>
<accession>A0AAV5SML7</accession>
<sequence>MCDQMTITPRLILSIQLSFYTFLRSFHSSFIVLPSIPFYRPFHYVVLLLLLLPHHSPFLPPPPSIRPSLFSSPSGRSLLLPMSPLPLPFLHRVFTFIQESPLSSLSSSSSSMRDKERLLYTVRHGERVDNVDKSWKANRKEKGEIWDDPPLTDRGLKQASETGVRLSSLPITAVFASPFTRTIQTATQILTQFDSPPPLYIEPGLAESLNACMDPPGIPSKERMRELSPYINFSYAPVYSLPLPKETGGDVGCYPRVAHIIQSLLDNSTGNILIVSHGSPIASSHLYLFSRWAYVGQCTVSTIAYRQGTYM</sequence>
<evidence type="ECO:0008006" key="3">
    <source>
        <dbReference type="Google" id="ProtNLM"/>
    </source>
</evidence>
<comment type="caution">
    <text evidence="1">The sequence shown here is derived from an EMBL/GenBank/DDBJ whole genome shotgun (WGS) entry which is preliminary data.</text>
</comment>
<dbReference type="PANTHER" id="PTHR16469">
    <property type="entry name" value="UBIQUITIN-ASSOCIATED AND SH3 DOMAIN-CONTAINING BA-RELATED"/>
    <property type="match status" value="1"/>
</dbReference>
<evidence type="ECO:0000313" key="1">
    <source>
        <dbReference type="EMBL" id="GMS84612.1"/>
    </source>
</evidence>
<dbReference type="AlphaFoldDB" id="A0AAV5SML7"/>
<dbReference type="InterPro" id="IPR051710">
    <property type="entry name" value="Phosphatase_SH3-domain"/>
</dbReference>
<dbReference type="Pfam" id="PF00300">
    <property type="entry name" value="His_Phos_1"/>
    <property type="match status" value="1"/>
</dbReference>
<dbReference type="CDD" id="cd07067">
    <property type="entry name" value="HP_PGM_like"/>
    <property type="match status" value="1"/>
</dbReference>
<dbReference type="PANTHER" id="PTHR16469:SF27">
    <property type="entry name" value="UBIQUITIN-ASSOCIATED AND SH3 DOMAIN-CONTAINING BA-RELATED"/>
    <property type="match status" value="1"/>
</dbReference>